<dbReference type="InterPro" id="IPR010914">
    <property type="entry name" value="RsgA_GTPase_dom"/>
</dbReference>
<evidence type="ECO:0000256" key="4">
    <source>
        <dbReference type="ARBA" id="ARBA00022730"/>
    </source>
</evidence>
<dbReference type="Pfam" id="PF03193">
    <property type="entry name" value="RsgA_GTPase"/>
    <property type="match status" value="1"/>
</dbReference>
<dbReference type="PANTHER" id="PTHR32120:SF11">
    <property type="entry name" value="SMALL RIBOSOMAL SUBUNIT BIOGENESIS GTPASE RSGA 1, MITOCHONDRIAL-RELATED"/>
    <property type="match status" value="1"/>
</dbReference>
<evidence type="ECO:0000256" key="10">
    <source>
        <dbReference type="HAMAP-Rule" id="MF_01820"/>
    </source>
</evidence>
<dbReference type="SUPFAM" id="SSF52540">
    <property type="entry name" value="P-loop containing nucleoside triphosphate hydrolases"/>
    <property type="match status" value="1"/>
</dbReference>
<evidence type="ECO:0000259" key="11">
    <source>
        <dbReference type="PROSITE" id="PS50936"/>
    </source>
</evidence>
<evidence type="ECO:0000259" key="12">
    <source>
        <dbReference type="PROSITE" id="PS51721"/>
    </source>
</evidence>
<keyword evidence="3 10" id="KW-0479">Metal-binding</keyword>
<evidence type="ECO:0000256" key="2">
    <source>
        <dbReference type="ARBA" id="ARBA00022517"/>
    </source>
</evidence>
<dbReference type="GO" id="GO:0003924">
    <property type="term" value="F:GTPase activity"/>
    <property type="evidence" value="ECO:0007669"/>
    <property type="project" value="UniProtKB-UniRule"/>
</dbReference>
<feature type="binding site" evidence="10">
    <location>
        <begin position="175"/>
        <end position="183"/>
    </location>
    <ligand>
        <name>GTP</name>
        <dbReference type="ChEBI" id="CHEBI:37565"/>
    </ligand>
</feature>
<evidence type="ECO:0000256" key="9">
    <source>
        <dbReference type="ARBA" id="ARBA00023134"/>
    </source>
</evidence>
<keyword evidence="1 10" id="KW-0963">Cytoplasm</keyword>
<evidence type="ECO:0000256" key="7">
    <source>
        <dbReference type="ARBA" id="ARBA00022833"/>
    </source>
</evidence>
<dbReference type="CDD" id="cd01854">
    <property type="entry name" value="YjeQ_EngC"/>
    <property type="match status" value="1"/>
</dbReference>
<sequence>MRADRLKKEVFVLEGQIIKALSGFYYVYSDGKTYQTRARGNFRKRKLTPLVGDDVVFQADNTTDGYILEILPRENELVRPQIANIDIAILVFSATEPTFSTNLADRFLVAIEKEDITPVICISKMDIASENEQTAAQQAKEVYEAVGYEVFLTNQEVDQDALLELVNGRVAVIAGQSGVGKSTLLNQLNPELTLSTAEISNALGRGRHTTRHVELLPIGEGFIADTPGFSSIDYDDLLPENLQFCFPEIEDRRSGCKFRGCLHENEPACAVKTAVAEKEIAHFRYDDYLQILTELKNRKPRY</sequence>
<comment type="cofactor">
    <cofactor evidence="10">
        <name>Zn(2+)</name>
        <dbReference type="ChEBI" id="CHEBI:29105"/>
    </cofactor>
    <text evidence="10">Binds 1 zinc ion per subunit.</text>
</comment>
<dbReference type="CDD" id="cd04466">
    <property type="entry name" value="S1_YloQ_GTPase"/>
    <property type="match status" value="1"/>
</dbReference>
<dbReference type="Gene3D" id="1.10.40.50">
    <property type="entry name" value="Probable gtpase engc, domain 3"/>
    <property type="match status" value="1"/>
</dbReference>
<feature type="binding site" evidence="10">
    <location>
        <position position="263"/>
    </location>
    <ligand>
        <name>Zn(2+)</name>
        <dbReference type="ChEBI" id="CHEBI:29105"/>
    </ligand>
</feature>
<keyword evidence="7 10" id="KW-0862">Zinc</keyword>
<dbReference type="EMBL" id="LARY01000002">
    <property type="protein sequence ID" value="RDX01485.1"/>
    <property type="molecule type" value="Genomic_DNA"/>
</dbReference>
<dbReference type="Pfam" id="PF16745">
    <property type="entry name" value="RsgA_N"/>
    <property type="match status" value="1"/>
</dbReference>
<keyword evidence="14" id="KW-1185">Reference proteome</keyword>
<comment type="similarity">
    <text evidence="10">Belongs to the TRAFAC class YlqF/YawG GTPase family. RsgA subfamily.</text>
</comment>
<comment type="subcellular location">
    <subcellularLocation>
        <location evidence="10">Cytoplasm</location>
    </subcellularLocation>
</comment>
<keyword evidence="5 10" id="KW-0547">Nucleotide-binding</keyword>
<dbReference type="Proteomes" id="UP000257055">
    <property type="component" value="Unassembled WGS sequence"/>
</dbReference>
<evidence type="ECO:0000313" key="13">
    <source>
        <dbReference type="EMBL" id="RDX01485.1"/>
    </source>
</evidence>
<evidence type="ECO:0000256" key="3">
    <source>
        <dbReference type="ARBA" id="ARBA00022723"/>
    </source>
</evidence>
<comment type="function">
    <text evidence="10">One of several proteins that assist in the late maturation steps of the functional core of the 30S ribosomal subunit. Helps release RbfA from mature subunits. May play a role in the assembly of ribosomal proteins into the subunit. Circularly permuted GTPase that catalyzes slow GTP hydrolysis, GTPase activity is stimulated by the 30S ribosomal subunit.</text>
</comment>
<keyword evidence="2 10" id="KW-0690">Ribosome biogenesis</keyword>
<keyword evidence="8 10" id="KW-0694">RNA-binding</keyword>
<evidence type="ECO:0000256" key="5">
    <source>
        <dbReference type="ARBA" id="ARBA00022741"/>
    </source>
</evidence>
<dbReference type="GO" id="GO:0019843">
    <property type="term" value="F:rRNA binding"/>
    <property type="evidence" value="ECO:0007669"/>
    <property type="project" value="UniProtKB-KW"/>
</dbReference>
<keyword evidence="4 10" id="KW-0699">rRNA-binding</keyword>
<feature type="domain" description="EngC GTPase" evidence="11">
    <location>
        <begin position="83"/>
        <end position="230"/>
    </location>
</feature>
<dbReference type="Gene3D" id="2.40.50.140">
    <property type="entry name" value="Nucleic acid-binding proteins"/>
    <property type="match status" value="1"/>
</dbReference>
<dbReference type="NCBIfam" id="TIGR00157">
    <property type="entry name" value="ribosome small subunit-dependent GTPase A"/>
    <property type="match status" value="1"/>
</dbReference>
<feature type="binding site" evidence="10">
    <location>
        <position position="269"/>
    </location>
    <ligand>
        <name>Zn(2+)</name>
        <dbReference type="ChEBI" id="CHEBI:29105"/>
    </ligand>
</feature>
<dbReference type="HAMAP" id="MF_01820">
    <property type="entry name" value="GTPase_RsgA"/>
    <property type="match status" value="1"/>
</dbReference>
<dbReference type="GO" id="GO:0046872">
    <property type="term" value="F:metal ion binding"/>
    <property type="evidence" value="ECO:0007669"/>
    <property type="project" value="UniProtKB-KW"/>
</dbReference>
<dbReference type="EC" id="3.6.1.-" evidence="10"/>
<feature type="binding site" evidence="10">
    <location>
        <begin position="123"/>
        <end position="126"/>
    </location>
    <ligand>
        <name>GTP</name>
        <dbReference type="ChEBI" id="CHEBI:37565"/>
    </ligand>
</feature>
<dbReference type="PANTHER" id="PTHR32120">
    <property type="entry name" value="SMALL RIBOSOMAL SUBUNIT BIOGENESIS GTPASE RSGA"/>
    <property type="match status" value="1"/>
</dbReference>
<dbReference type="InterPro" id="IPR004881">
    <property type="entry name" value="Ribosome_biogen_GTPase_RsgA"/>
</dbReference>
<keyword evidence="9 10" id="KW-0342">GTP-binding</keyword>
<protein>
    <recommendedName>
        <fullName evidence="10">Small ribosomal subunit biogenesis GTPase RsgA</fullName>
        <ecNumber evidence="10">3.6.1.-</ecNumber>
    </recommendedName>
</protein>
<gene>
    <name evidence="10" type="primary">rsgA</name>
    <name evidence="13" type="ORF">UR08_05945</name>
</gene>
<dbReference type="InterPro" id="IPR031944">
    <property type="entry name" value="RsgA_N"/>
</dbReference>
<proteinExistence type="inferred from homology"/>
<dbReference type="InterPro" id="IPR027417">
    <property type="entry name" value="P-loop_NTPase"/>
</dbReference>
<reference evidence="14" key="1">
    <citation type="submission" date="2015-04" db="EMBL/GenBank/DDBJ databases">
        <authorList>
            <person name="Schardt J."/>
            <person name="Mueller-Herbst S."/>
            <person name="Scherer S."/>
            <person name="Huptas C."/>
        </authorList>
    </citation>
    <scope>NUCLEOTIDE SEQUENCE [LARGE SCALE GENOMIC DNA]</scope>
    <source>
        <strain evidence="14">Kiel-L1</strain>
    </source>
</reference>
<dbReference type="PROSITE" id="PS51721">
    <property type="entry name" value="G_CP"/>
    <property type="match status" value="1"/>
</dbReference>
<keyword evidence="6 10" id="KW-0378">Hydrolase</keyword>
<dbReference type="InterPro" id="IPR030378">
    <property type="entry name" value="G_CP_dom"/>
</dbReference>
<accession>A0A3D8TRU8</accession>
<dbReference type="Gene3D" id="3.40.50.300">
    <property type="entry name" value="P-loop containing nucleotide triphosphate hydrolases"/>
    <property type="match status" value="1"/>
</dbReference>
<dbReference type="PROSITE" id="PS50936">
    <property type="entry name" value="ENGC_GTPASE"/>
    <property type="match status" value="1"/>
</dbReference>
<dbReference type="GO" id="GO:0005737">
    <property type="term" value="C:cytoplasm"/>
    <property type="evidence" value="ECO:0007669"/>
    <property type="project" value="UniProtKB-SubCell"/>
</dbReference>
<organism evidence="13 14">
    <name type="scientific">Listeria kieliensis</name>
    <dbReference type="NCBI Taxonomy" id="1621700"/>
    <lineage>
        <taxon>Bacteria</taxon>
        <taxon>Bacillati</taxon>
        <taxon>Bacillota</taxon>
        <taxon>Bacilli</taxon>
        <taxon>Bacillales</taxon>
        <taxon>Listeriaceae</taxon>
        <taxon>Listeria</taxon>
    </lineage>
</organism>
<feature type="binding site" evidence="10">
    <location>
        <position position="256"/>
    </location>
    <ligand>
        <name>Zn(2+)</name>
        <dbReference type="ChEBI" id="CHEBI:29105"/>
    </ligand>
</feature>
<name>A0A3D8TRU8_9LIST</name>
<dbReference type="SUPFAM" id="SSF50249">
    <property type="entry name" value="Nucleic acid-binding proteins"/>
    <property type="match status" value="1"/>
</dbReference>
<evidence type="ECO:0000256" key="6">
    <source>
        <dbReference type="ARBA" id="ARBA00022801"/>
    </source>
</evidence>
<comment type="subunit">
    <text evidence="10">Monomer. Associates with 30S ribosomal subunit, binds 16S rRNA.</text>
</comment>
<evidence type="ECO:0000313" key="14">
    <source>
        <dbReference type="Proteomes" id="UP000257055"/>
    </source>
</evidence>
<feature type="domain" description="CP-type G" evidence="12">
    <location>
        <begin position="74"/>
        <end position="232"/>
    </location>
</feature>
<dbReference type="GO" id="GO:0042274">
    <property type="term" value="P:ribosomal small subunit biogenesis"/>
    <property type="evidence" value="ECO:0007669"/>
    <property type="project" value="UniProtKB-UniRule"/>
</dbReference>
<dbReference type="GO" id="GO:0005525">
    <property type="term" value="F:GTP binding"/>
    <property type="evidence" value="ECO:0007669"/>
    <property type="project" value="UniProtKB-UniRule"/>
</dbReference>
<comment type="caution">
    <text evidence="13">The sequence shown here is derived from an EMBL/GenBank/DDBJ whole genome shotgun (WGS) entry which is preliminary data.</text>
</comment>
<dbReference type="AlphaFoldDB" id="A0A3D8TRU8"/>
<evidence type="ECO:0000256" key="8">
    <source>
        <dbReference type="ARBA" id="ARBA00022884"/>
    </source>
</evidence>
<evidence type="ECO:0000256" key="1">
    <source>
        <dbReference type="ARBA" id="ARBA00022490"/>
    </source>
</evidence>
<dbReference type="InterPro" id="IPR012340">
    <property type="entry name" value="NA-bd_OB-fold"/>
</dbReference>
<feature type="binding site" evidence="10">
    <location>
        <position position="261"/>
    </location>
    <ligand>
        <name>Zn(2+)</name>
        <dbReference type="ChEBI" id="CHEBI:29105"/>
    </ligand>
</feature>